<keyword evidence="3" id="KW-0808">Transferase</keyword>
<evidence type="ECO:0000313" key="4">
    <source>
        <dbReference type="Proteomes" id="UP000239415"/>
    </source>
</evidence>
<sequence length="246" mass="25930">MPSQLVCRPVRDLPVAVLRISGTLDHITGGALGAAVRRSLSVQPAKVLLDVTRLRVGDPVALSGLGAVVCQAEEFPAVPIVVCGADPPTLEALAADRGCAGLTLADDCDKALAEAEALPGTPSLRVRLRPVPEACRQVRHLVTQACTAWQRTDVTATATLVATELVANVVRHAHTTMEFTLGLRDGRLILAVRDRSRVLPRTLDPAVTDAGGRGLRLVRDLTDTWGVLPVSDGKVVWTQLTTGAAV</sequence>
<dbReference type="AlphaFoldDB" id="A0A2T0KCW7"/>
<dbReference type="InterPro" id="IPR003594">
    <property type="entry name" value="HATPase_dom"/>
</dbReference>
<reference evidence="3 4" key="1">
    <citation type="submission" date="2018-03" db="EMBL/GenBank/DDBJ databases">
        <title>Genomic Encyclopedia of Archaeal and Bacterial Type Strains, Phase II (KMG-II): from individual species to whole genera.</title>
        <authorList>
            <person name="Goeker M."/>
        </authorList>
    </citation>
    <scope>NUCLEOTIDE SEQUENCE [LARGE SCALE GENOMIC DNA]</scope>
    <source>
        <strain evidence="3 4">DSM 43146</strain>
    </source>
</reference>
<feature type="domain" description="STAS" evidence="2">
    <location>
        <begin position="15"/>
        <end position="93"/>
    </location>
</feature>
<gene>
    <name evidence="3" type="ORF">CLV67_107354</name>
</gene>
<dbReference type="Gene3D" id="3.30.750.24">
    <property type="entry name" value="STAS domain"/>
    <property type="match status" value="1"/>
</dbReference>
<comment type="caution">
    <text evidence="3">The sequence shown here is derived from an EMBL/GenBank/DDBJ whole genome shotgun (WGS) entry which is preliminary data.</text>
</comment>
<proteinExistence type="predicted"/>
<dbReference type="EMBL" id="PVMZ01000007">
    <property type="protein sequence ID" value="PRX21077.1"/>
    <property type="molecule type" value="Genomic_DNA"/>
</dbReference>
<dbReference type="InterPro" id="IPR002645">
    <property type="entry name" value="STAS_dom"/>
</dbReference>
<dbReference type="Proteomes" id="UP000239415">
    <property type="component" value="Unassembled WGS sequence"/>
</dbReference>
<dbReference type="RefSeq" id="WP_106320484.1">
    <property type="nucleotide sequence ID" value="NZ_BOMO01000073.1"/>
</dbReference>
<evidence type="ECO:0000259" key="2">
    <source>
        <dbReference type="PROSITE" id="PS50801"/>
    </source>
</evidence>
<keyword evidence="1" id="KW-0723">Serine/threonine-protein kinase</keyword>
<keyword evidence="4" id="KW-1185">Reference proteome</keyword>
<dbReference type="InterPro" id="IPR050267">
    <property type="entry name" value="Anti-sigma-factor_SerPK"/>
</dbReference>
<accession>A0A2T0KCW7</accession>
<dbReference type="PROSITE" id="PS50801">
    <property type="entry name" value="STAS"/>
    <property type="match status" value="1"/>
</dbReference>
<dbReference type="SUPFAM" id="SSF52091">
    <property type="entry name" value="SpoIIaa-like"/>
    <property type="match status" value="1"/>
</dbReference>
<name>A0A2T0KCW7_9ACTN</name>
<dbReference type="PANTHER" id="PTHR35526">
    <property type="entry name" value="ANTI-SIGMA-F FACTOR RSBW-RELATED"/>
    <property type="match status" value="1"/>
</dbReference>
<evidence type="ECO:0000313" key="3">
    <source>
        <dbReference type="EMBL" id="PRX21077.1"/>
    </source>
</evidence>
<keyword evidence="3" id="KW-0418">Kinase</keyword>
<dbReference type="PANTHER" id="PTHR35526:SF3">
    <property type="entry name" value="ANTI-SIGMA-F FACTOR RSBW"/>
    <property type="match status" value="1"/>
</dbReference>
<dbReference type="OrthoDB" id="3364147at2"/>
<dbReference type="Gene3D" id="3.30.565.10">
    <property type="entry name" value="Histidine kinase-like ATPase, C-terminal domain"/>
    <property type="match status" value="1"/>
</dbReference>
<organism evidence="3 4">
    <name type="scientific">Actinoplanes italicus</name>
    <dbReference type="NCBI Taxonomy" id="113567"/>
    <lineage>
        <taxon>Bacteria</taxon>
        <taxon>Bacillati</taxon>
        <taxon>Actinomycetota</taxon>
        <taxon>Actinomycetes</taxon>
        <taxon>Micromonosporales</taxon>
        <taxon>Micromonosporaceae</taxon>
        <taxon>Actinoplanes</taxon>
    </lineage>
</organism>
<evidence type="ECO:0000256" key="1">
    <source>
        <dbReference type="ARBA" id="ARBA00022527"/>
    </source>
</evidence>
<protein>
    <submittedName>
        <fullName evidence="3">Histidine kinase-like protein</fullName>
    </submittedName>
</protein>
<dbReference type="Pfam" id="PF13581">
    <property type="entry name" value="HATPase_c_2"/>
    <property type="match status" value="1"/>
</dbReference>
<dbReference type="InterPro" id="IPR036513">
    <property type="entry name" value="STAS_dom_sf"/>
</dbReference>
<dbReference type="GO" id="GO:0004674">
    <property type="term" value="F:protein serine/threonine kinase activity"/>
    <property type="evidence" value="ECO:0007669"/>
    <property type="project" value="UniProtKB-KW"/>
</dbReference>
<dbReference type="CDD" id="cd16936">
    <property type="entry name" value="HATPase_RsbW-like"/>
    <property type="match status" value="1"/>
</dbReference>
<dbReference type="SUPFAM" id="SSF55874">
    <property type="entry name" value="ATPase domain of HSP90 chaperone/DNA topoisomerase II/histidine kinase"/>
    <property type="match status" value="1"/>
</dbReference>
<dbReference type="InterPro" id="IPR036890">
    <property type="entry name" value="HATPase_C_sf"/>
</dbReference>